<accession>X1H8L3</accession>
<sequence length="33" mass="3885">RLIFVITPTLDELFWLYRFDIVALPTAITPVCF</sequence>
<proteinExistence type="predicted"/>
<gene>
    <name evidence="1" type="ORF">S03H2_26338</name>
</gene>
<dbReference type="AlphaFoldDB" id="X1H8L3"/>
<organism evidence="1">
    <name type="scientific">marine sediment metagenome</name>
    <dbReference type="NCBI Taxonomy" id="412755"/>
    <lineage>
        <taxon>unclassified sequences</taxon>
        <taxon>metagenomes</taxon>
        <taxon>ecological metagenomes</taxon>
    </lineage>
</organism>
<comment type="caution">
    <text evidence="1">The sequence shown here is derived from an EMBL/GenBank/DDBJ whole genome shotgun (WGS) entry which is preliminary data.</text>
</comment>
<protein>
    <submittedName>
        <fullName evidence="1">Uncharacterized protein</fullName>
    </submittedName>
</protein>
<dbReference type="EMBL" id="BARU01015233">
    <property type="protein sequence ID" value="GAH41648.1"/>
    <property type="molecule type" value="Genomic_DNA"/>
</dbReference>
<reference evidence="1" key="1">
    <citation type="journal article" date="2014" name="Front. Microbiol.">
        <title>High frequency of phylogenetically diverse reductive dehalogenase-homologous genes in deep subseafloor sedimentary metagenomes.</title>
        <authorList>
            <person name="Kawai M."/>
            <person name="Futagami T."/>
            <person name="Toyoda A."/>
            <person name="Takaki Y."/>
            <person name="Nishi S."/>
            <person name="Hori S."/>
            <person name="Arai W."/>
            <person name="Tsubouchi T."/>
            <person name="Morono Y."/>
            <person name="Uchiyama I."/>
            <person name="Ito T."/>
            <person name="Fujiyama A."/>
            <person name="Inagaki F."/>
            <person name="Takami H."/>
        </authorList>
    </citation>
    <scope>NUCLEOTIDE SEQUENCE</scope>
    <source>
        <strain evidence="1">Expedition CK06-06</strain>
    </source>
</reference>
<feature type="non-terminal residue" evidence="1">
    <location>
        <position position="1"/>
    </location>
</feature>
<name>X1H8L3_9ZZZZ</name>
<evidence type="ECO:0000313" key="1">
    <source>
        <dbReference type="EMBL" id="GAH41648.1"/>
    </source>
</evidence>